<reference evidence="3" key="1">
    <citation type="submission" date="2010-08" db="EMBL/GenBank/DDBJ databases">
        <authorList>
            <consortium name="Caenorhabditis japonica Sequencing Consortium"/>
            <person name="Wilson R.K."/>
        </authorList>
    </citation>
    <scope>NUCLEOTIDE SEQUENCE [LARGE SCALE GENOMIC DNA]</scope>
    <source>
        <strain evidence="3">DF5081</strain>
    </source>
</reference>
<evidence type="ECO:0000313" key="3">
    <source>
        <dbReference type="Proteomes" id="UP000005237"/>
    </source>
</evidence>
<sequence>MWYFRPSTLLIIVTIFYSVRAKRKLKEQEIIQRILKDYDWRKEKGREAPQTSFAVIMDKATRKEMKDEEKEER</sequence>
<dbReference type="Proteomes" id="UP000005237">
    <property type="component" value="Unassembled WGS sequence"/>
</dbReference>
<proteinExistence type="predicted"/>
<feature type="chain" id="PRO_5035812966" evidence="1">
    <location>
        <begin position="22"/>
        <end position="73"/>
    </location>
</feature>
<dbReference type="AlphaFoldDB" id="A0A8R1DPK4"/>
<evidence type="ECO:0000313" key="2">
    <source>
        <dbReference type="EnsemblMetazoa" id="CJA08633.1"/>
    </source>
</evidence>
<protein>
    <submittedName>
        <fullName evidence="2">Uncharacterized protein</fullName>
    </submittedName>
</protein>
<name>A0A8R1DPK4_CAEJA</name>
<keyword evidence="1" id="KW-0732">Signal</keyword>
<feature type="signal peptide" evidence="1">
    <location>
        <begin position="1"/>
        <end position="21"/>
    </location>
</feature>
<keyword evidence="3" id="KW-1185">Reference proteome</keyword>
<dbReference type="EnsemblMetazoa" id="CJA08633.1">
    <property type="protein sequence ID" value="CJA08633.1"/>
    <property type="gene ID" value="WBGene00127838"/>
</dbReference>
<accession>A0A8R1DPK4</accession>
<reference evidence="2" key="2">
    <citation type="submission" date="2022-06" db="UniProtKB">
        <authorList>
            <consortium name="EnsemblMetazoa"/>
        </authorList>
    </citation>
    <scope>IDENTIFICATION</scope>
    <source>
        <strain evidence="2">DF5081</strain>
    </source>
</reference>
<organism evidence="2 3">
    <name type="scientific">Caenorhabditis japonica</name>
    <dbReference type="NCBI Taxonomy" id="281687"/>
    <lineage>
        <taxon>Eukaryota</taxon>
        <taxon>Metazoa</taxon>
        <taxon>Ecdysozoa</taxon>
        <taxon>Nematoda</taxon>
        <taxon>Chromadorea</taxon>
        <taxon>Rhabditida</taxon>
        <taxon>Rhabditina</taxon>
        <taxon>Rhabditomorpha</taxon>
        <taxon>Rhabditoidea</taxon>
        <taxon>Rhabditidae</taxon>
        <taxon>Peloderinae</taxon>
        <taxon>Caenorhabditis</taxon>
    </lineage>
</organism>
<evidence type="ECO:0000256" key="1">
    <source>
        <dbReference type="SAM" id="SignalP"/>
    </source>
</evidence>